<feature type="transmembrane region" description="Helical" evidence="18">
    <location>
        <begin position="192"/>
        <end position="212"/>
    </location>
</feature>
<gene>
    <name evidence="19" type="ORF">SAMN06264365_106342</name>
</gene>
<dbReference type="EMBL" id="FZNR01000006">
    <property type="protein sequence ID" value="SNR87309.1"/>
    <property type="molecule type" value="Genomic_DNA"/>
</dbReference>
<evidence type="ECO:0000256" key="18">
    <source>
        <dbReference type="SAM" id="Phobius"/>
    </source>
</evidence>
<evidence type="ECO:0000256" key="11">
    <source>
        <dbReference type="ARBA" id="ARBA00038053"/>
    </source>
</evidence>
<feature type="transmembrane region" description="Helical" evidence="18">
    <location>
        <begin position="338"/>
        <end position="360"/>
    </location>
</feature>
<comment type="catalytic activity">
    <reaction evidence="15">
        <text>[GlcNAc-(1-&gt;4)-Mur2Ac(oyl-L-Ala-gamma-D-Glu-L-Lys-D-Ala-D-Ala)](n)-di-trans,octa-cis-undecaprenyl diphosphate + beta-D-GlcNAc-(1-&gt;4)-Mur2Ac(oyl-L-Ala-gamma-D-Glu-L-Lys-D-Ala-D-Ala)-di-trans,octa-cis-undecaprenyl diphosphate = [GlcNAc-(1-&gt;4)-Mur2Ac(oyl-L-Ala-gamma-D-Glu-L-Lys-D-Ala-D-Ala)](n+1)-di-trans,octa-cis-undecaprenyl diphosphate + di-trans,octa-cis-undecaprenyl diphosphate + H(+)</text>
        <dbReference type="Rhea" id="RHEA:23708"/>
        <dbReference type="Rhea" id="RHEA-COMP:9602"/>
        <dbReference type="Rhea" id="RHEA-COMP:9603"/>
        <dbReference type="ChEBI" id="CHEBI:15378"/>
        <dbReference type="ChEBI" id="CHEBI:58405"/>
        <dbReference type="ChEBI" id="CHEBI:60033"/>
        <dbReference type="ChEBI" id="CHEBI:78435"/>
        <dbReference type="EC" id="2.4.99.28"/>
    </reaction>
</comment>
<dbReference type="AlphaFoldDB" id="A0A238ZVQ7"/>
<evidence type="ECO:0000256" key="10">
    <source>
        <dbReference type="ARBA" id="ARBA00033270"/>
    </source>
</evidence>
<evidence type="ECO:0000313" key="19">
    <source>
        <dbReference type="EMBL" id="SNR87309.1"/>
    </source>
</evidence>
<dbReference type="SUPFAM" id="SSF56601">
    <property type="entry name" value="beta-lactamase/transpeptidase-like"/>
    <property type="match status" value="2"/>
</dbReference>
<dbReference type="PANTHER" id="PTHR30474:SF2">
    <property type="entry name" value="PEPTIDOGLYCAN GLYCOSYLTRANSFERASE FTSW-RELATED"/>
    <property type="match status" value="1"/>
</dbReference>
<evidence type="ECO:0000256" key="12">
    <source>
        <dbReference type="ARBA" id="ARBA00041185"/>
    </source>
</evidence>
<dbReference type="EC" id="2.4.99.28" evidence="14"/>
<evidence type="ECO:0000256" key="13">
    <source>
        <dbReference type="ARBA" id="ARBA00041418"/>
    </source>
</evidence>
<dbReference type="InterPro" id="IPR001182">
    <property type="entry name" value="FtsW/RodA"/>
</dbReference>
<dbReference type="GO" id="GO:0051301">
    <property type="term" value="P:cell division"/>
    <property type="evidence" value="ECO:0007669"/>
    <property type="project" value="InterPro"/>
</dbReference>
<evidence type="ECO:0000256" key="16">
    <source>
        <dbReference type="ARBA" id="ARBA00049966"/>
    </source>
</evidence>
<dbReference type="GO" id="GO:0008360">
    <property type="term" value="P:regulation of cell shape"/>
    <property type="evidence" value="ECO:0007669"/>
    <property type="project" value="UniProtKB-KW"/>
</dbReference>
<feature type="transmembrane region" description="Helical" evidence="18">
    <location>
        <begin position="224"/>
        <end position="242"/>
    </location>
</feature>
<keyword evidence="4 18" id="KW-0812">Transmembrane</keyword>
<feature type="transmembrane region" description="Helical" evidence="18">
    <location>
        <begin position="299"/>
        <end position="317"/>
    </location>
</feature>
<dbReference type="InterPro" id="IPR012338">
    <property type="entry name" value="Beta-lactam/transpept-like"/>
</dbReference>
<evidence type="ECO:0000256" key="6">
    <source>
        <dbReference type="ARBA" id="ARBA00022984"/>
    </source>
</evidence>
<feature type="transmembrane region" description="Helical" evidence="18">
    <location>
        <begin position="528"/>
        <end position="546"/>
    </location>
</feature>
<comment type="similarity">
    <text evidence="11">Belongs to the SEDS family. FtsW subfamily.</text>
</comment>
<feature type="transmembrane region" description="Helical" evidence="18">
    <location>
        <begin position="20"/>
        <end position="44"/>
    </location>
</feature>
<evidence type="ECO:0000256" key="4">
    <source>
        <dbReference type="ARBA" id="ARBA00022692"/>
    </source>
</evidence>
<evidence type="ECO:0000256" key="1">
    <source>
        <dbReference type="ARBA" id="ARBA00004141"/>
    </source>
</evidence>
<organism evidence="19 20">
    <name type="scientific">Actinoplanes regularis</name>
    <dbReference type="NCBI Taxonomy" id="52697"/>
    <lineage>
        <taxon>Bacteria</taxon>
        <taxon>Bacillati</taxon>
        <taxon>Actinomycetota</taxon>
        <taxon>Actinomycetes</taxon>
        <taxon>Micromonosporales</taxon>
        <taxon>Micromonosporaceae</taxon>
        <taxon>Actinoplanes</taxon>
    </lineage>
</organism>
<dbReference type="RefSeq" id="WP_089294530.1">
    <property type="nucleotide sequence ID" value="NZ_BOMU01000088.1"/>
</dbReference>
<feature type="region of interest" description="Disordered" evidence="17">
    <location>
        <begin position="135"/>
        <end position="163"/>
    </location>
</feature>
<dbReference type="Proteomes" id="UP000198415">
    <property type="component" value="Unassembled WGS sequence"/>
</dbReference>
<dbReference type="GO" id="GO:0015648">
    <property type="term" value="F:lipid-linked peptidoglycan transporter activity"/>
    <property type="evidence" value="ECO:0007669"/>
    <property type="project" value="TreeGrafter"/>
</dbReference>
<evidence type="ECO:0000256" key="2">
    <source>
        <dbReference type="ARBA" id="ARBA00022676"/>
    </source>
</evidence>
<evidence type="ECO:0000313" key="20">
    <source>
        <dbReference type="Proteomes" id="UP000198415"/>
    </source>
</evidence>
<keyword evidence="20" id="KW-1185">Reference proteome</keyword>
<feature type="transmembrane region" description="Helical" evidence="18">
    <location>
        <begin position="490"/>
        <end position="508"/>
    </location>
</feature>
<evidence type="ECO:0000256" key="3">
    <source>
        <dbReference type="ARBA" id="ARBA00022679"/>
    </source>
</evidence>
<evidence type="ECO:0000256" key="7">
    <source>
        <dbReference type="ARBA" id="ARBA00022989"/>
    </source>
</evidence>
<accession>A0A238ZVQ7</accession>
<dbReference type="OrthoDB" id="3350718at2"/>
<reference evidence="19 20" key="1">
    <citation type="submission" date="2017-06" db="EMBL/GenBank/DDBJ databases">
        <authorList>
            <person name="Kim H.J."/>
            <person name="Triplett B.A."/>
        </authorList>
    </citation>
    <scope>NUCLEOTIDE SEQUENCE [LARGE SCALE GENOMIC DNA]</scope>
    <source>
        <strain evidence="19 20">DSM 43151</strain>
    </source>
</reference>
<protein>
    <recommendedName>
        <fullName evidence="12">Probable peptidoglycan glycosyltransferase FtsW</fullName>
        <ecNumber evidence="14">2.4.99.28</ecNumber>
    </recommendedName>
    <alternativeName>
        <fullName evidence="13">Cell division protein FtsW</fullName>
    </alternativeName>
    <alternativeName>
        <fullName evidence="10">Cell wall polymerase</fullName>
    </alternativeName>
    <alternativeName>
        <fullName evidence="9">Peptidoglycan polymerase</fullName>
    </alternativeName>
</protein>
<dbReference type="GO" id="GO:0009252">
    <property type="term" value="P:peptidoglycan biosynthetic process"/>
    <property type="evidence" value="ECO:0007669"/>
    <property type="project" value="UniProtKB-KW"/>
</dbReference>
<sequence>MPALSRTGGLFLWVPHVLVAVPFFLTGAAYALLVPAVAAVTFLIGHQGRRLTRCDDRGGIRGPVLAVLVAGTLLLELGLLLAVRLVVVPKPQVSFAKSLTAESLGAAWSVLLQPLLGLLAVIVLLRWAPRWVPPRHPPRQHPDRATHALRPPMSRGPKTASEAWSFSGLSTSAAKGAMPASRRRRRLAQHPALIMAVVAVPFLLPLLAGGGAALKFGPVATPEYGKVLLCGALAVLVARDSYRFRDVHLLRALRQIRQASGGMLRRPALVASYRTSRFLLLPVALFGVVAIASGLRHDFGTIVPAALVTMGVTWCATRHNLDSDRIGDEPAAPGVRLVVAYRLFIGVAVLLIGGAVTLFATDYVGERGRVWSDPWRFRWSSACAVVPATPELRAAVPANRVPCLRSLAADAESEESQVAQAISATADGGLWGRGLRDRVSGAVAAGPTDFVLAVVWNKLGGFVVIGVGLLVMVLAAGLVRAAEHSERLRLFAAGLGAMIVGQYLFVLATTANAIPHTGIPAPLLSRGGQSTLALLIGIAVVLAGARRSEPAVPAPRRVVSTTMLVGSLAGIVTVLTLVPYAAPGLGGLTGPRIYRQDRPLCPPRPAERSAMVTQPPDPKVCSTDRIALARTRIAVTFPGGGRLALDRTTGEWEPEHPEALSGLAGADLAGLTNVPGGPTGLIERTYPDLIGYSAGARLSRRLLPPERDRVDGGLALTLDPGLQHVLAGTVSGPEPAAVVVLDPADGRVLASAGGPGSGKPPKVNRRQAERFGREHRHYVRPGPDGRVDDSAADPACVRRSRDGAGQRECWRWSYTVPEPAGSDRALGQAYPFDGAADLVLRAAEAEGRDPGEQAELLGLGVGDCGGPDRWTVPRLAGSVASCLPDPPGRDGSRGTPLAFAVIAGAVAADGRAVHPGLVDGVTHPATGGTEAVPDRPAVTAFSPGTAERLRASFQPGDGLRRYTTEAGNCHWTAGYAESGTVAFAVVVETPDRAAADARTRRTLAALSTWIGGR</sequence>
<feature type="transmembrane region" description="Helical" evidence="18">
    <location>
        <begin position="459"/>
        <end position="478"/>
    </location>
</feature>
<keyword evidence="5" id="KW-0133">Cell shape</keyword>
<evidence type="ECO:0000256" key="14">
    <source>
        <dbReference type="ARBA" id="ARBA00044770"/>
    </source>
</evidence>
<keyword evidence="2" id="KW-0328">Glycosyltransferase</keyword>
<feature type="transmembrane region" description="Helical" evidence="18">
    <location>
        <begin position="64"/>
        <end position="86"/>
    </location>
</feature>
<evidence type="ECO:0000256" key="5">
    <source>
        <dbReference type="ARBA" id="ARBA00022960"/>
    </source>
</evidence>
<dbReference type="GO" id="GO:0032153">
    <property type="term" value="C:cell division site"/>
    <property type="evidence" value="ECO:0007669"/>
    <property type="project" value="TreeGrafter"/>
</dbReference>
<evidence type="ECO:0000256" key="17">
    <source>
        <dbReference type="SAM" id="MobiDB-lite"/>
    </source>
</evidence>
<evidence type="ECO:0000256" key="9">
    <source>
        <dbReference type="ARBA" id="ARBA00032370"/>
    </source>
</evidence>
<evidence type="ECO:0000256" key="15">
    <source>
        <dbReference type="ARBA" id="ARBA00049902"/>
    </source>
</evidence>
<name>A0A238ZVQ7_9ACTN</name>
<keyword evidence="8 18" id="KW-0472">Membrane</keyword>
<keyword evidence="6" id="KW-0573">Peptidoglycan synthesis</keyword>
<proteinExistence type="inferred from homology"/>
<dbReference type="GO" id="GO:0008955">
    <property type="term" value="F:peptidoglycan glycosyltransferase activity"/>
    <property type="evidence" value="ECO:0007669"/>
    <property type="project" value="UniProtKB-EC"/>
</dbReference>
<feature type="transmembrane region" description="Helical" evidence="18">
    <location>
        <begin position="106"/>
        <end position="125"/>
    </location>
</feature>
<comment type="function">
    <text evidence="16">Peptidoglycan polymerase that is essential for cell division.</text>
</comment>
<comment type="subcellular location">
    <subcellularLocation>
        <location evidence="1">Membrane</location>
        <topology evidence="1">Multi-pass membrane protein</topology>
    </subcellularLocation>
</comment>
<dbReference type="GO" id="GO:0005886">
    <property type="term" value="C:plasma membrane"/>
    <property type="evidence" value="ECO:0007669"/>
    <property type="project" value="TreeGrafter"/>
</dbReference>
<feature type="transmembrane region" description="Helical" evidence="18">
    <location>
        <begin position="558"/>
        <end position="582"/>
    </location>
</feature>
<dbReference type="PANTHER" id="PTHR30474">
    <property type="entry name" value="CELL CYCLE PROTEIN"/>
    <property type="match status" value="1"/>
</dbReference>
<keyword evidence="7 18" id="KW-1133">Transmembrane helix</keyword>
<evidence type="ECO:0000256" key="8">
    <source>
        <dbReference type="ARBA" id="ARBA00023136"/>
    </source>
</evidence>
<feature type="transmembrane region" description="Helical" evidence="18">
    <location>
        <begin position="275"/>
        <end position="293"/>
    </location>
</feature>
<keyword evidence="3" id="KW-0808">Transferase</keyword>
<dbReference type="Pfam" id="PF01098">
    <property type="entry name" value="FTSW_RODA_SPOVE"/>
    <property type="match status" value="1"/>
</dbReference>